<name>A0A364VA78_9CORY</name>
<keyword evidence="1" id="KW-1133">Transmembrane helix</keyword>
<gene>
    <name evidence="2" type="ORF">CWC39_07775</name>
</gene>
<evidence type="ECO:0008006" key="4">
    <source>
        <dbReference type="Google" id="ProtNLM"/>
    </source>
</evidence>
<reference evidence="2 3" key="1">
    <citation type="journal article" date="2018" name="Syst. Appl. Microbiol.">
        <title>Corynebacterium heidelbergense sp. nov., isolated from the preen glands of Egyptian geese (Alopochen aegyptiacus).</title>
        <authorList>
            <person name="Braun M.S."/>
            <person name="Wang E."/>
            <person name="Zimmermann S."/>
            <person name="Wink M."/>
        </authorList>
    </citation>
    <scope>NUCLEOTIDE SEQUENCE [LARGE SCALE GENOMIC DNA]</scope>
    <source>
        <strain evidence="2 3">DSM 104638</strain>
    </source>
</reference>
<keyword evidence="1" id="KW-0472">Membrane</keyword>
<dbReference type="Gene3D" id="3.50.50.60">
    <property type="entry name" value="FAD/NAD(P)-binding domain"/>
    <property type="match status" value="1"/>
</dbReference>
<organism evidence="2 3">
    <name type="scientific">Corynebacterium heidelbergense</name>
    <dbReference type="NCBI Taxonomy" id="2055947"/>
    <lineage>
        <taxon>Bacteria</taxon>
        <taxon>Bacillati</taxon>
        <taxon>Actinomycetota</taxon>
        <taxon>Actinomycetes</taxon>
        <taxon>Mycobacteriales</taxon>
        <taxon>Corynebacteriaceae</taxon>
        <taxon>Corynebacterium</taxon>
    </lineage>
</organism>
<dbReference type="AlphaFoldDB" id="A0A364VA78"/>
<evidence type="ECO:0000256" key="1">
    <source>
        <dbReference type="SAM" id="Phobius"/>
    </source>
</evidence>
<dbReference type="Proteomes" id="UP000251047">
    <property type="component" value="Unassembled WGS sequence"/>
</dbReference>
<proteinExistence type="predicted"/>
<accession>A0A364VA78</accession>
<dbReference type="PANTHER" id="PTHR39757:SF5">
    <property type="entry name" value="OS02G0190600 PROTEIN"/>
    <property type="match status" value="1"/>
</dbReference>
<evidence type="ECO:0000313" key="3">
    <source>
        <dbReference type="Proteomes" id="UP000251047"/>
    </source>
</evidence>
<feature type="transmembrane region" description="Helical" evidence="1">
    <location>
        <begin position="20"/>
        <end position="40"/>
    </location>
</feature>
<keyword evidence="1" id="KW-0812">Transmembrane</keyword>
<dbReference type="SUPFAM" id="SSF51905">
    <property type="entry name" value="FAD/NAD(P)-binding domain"/>
    <property type="match status" value="1"/>
</dbReference>
<dbReference type="InterPro" id="IPR036188">
    <property type="entry name" value="FAD/NAD-bd_sf"/>
</dbReference>
<dbReference type="EMBL" id="PHQP01000062">
    <property type="protein sequence ID" value="RAV33570.1"/>
    <property type="molecule type" value="Genomic_DNA"/>
</dbReference>
<comment type="caution">
    <text evidence="2">The sequence shown here is derived from an EMBL/GenBank/DDBJ whole genome shotgun (WGS) entry which is preliminary data.</text>
</comment>
<dbReference type="Pfam" id="PF05834">
    <property type="entry name" value="Lycopene_cycl"/>
    <property type="match status" value="1"/>
</dbReference>
<protein>
    <recommendedName>
        <fullName evidence="4">Lycopene cyclase</fullName>
    </recommendedName>
</protein>
<evidence type="ECO:0000313" key="2">
    <source>
        <dbReference type="EMBL" id="RAV33570.1"/>
    </source>
</evidence>
<dbReference type="PRINTS" id="PR00411">
    <property type="entry name" value="PNDRDTASEI"/>
</dbReference>
<dbReference type="PANTHER" id="PTHR39757">
    <property type="match status" value="1"/>
</dbReference>
<sequence>MGSLAAVGNMHLTARPQQRIVELRIAVIIGLGPAGAIAALRARARGMGVLALDHRLEENPTELPEWPATYGLVDAEVPGWAEEFVRPAHEIRVVTTARRTPDFGYRMLDSSALRQAVVDAGVTLIRGTERHVPEVLGQVRRDNPGAEVLLIDCRGARPDGRELWQVAYGMVLRGRSAQVQPTFMDWRPVEARVAPASFLYIQPVDGGMLWEETVLATDQRPEDLRELLADRLRQRLRSAGVAGDVETVDTEFVAIPMGLREGSWARRRRILVDANPPRAVEYVPFGSRGGLVHPASGYSVGAAMQAVDEVLAGTTRRRALGVDMAFYLRLVGARLIARASPETLQDFFDAFFRMSRECQLAYLTGHHPLAVAATMWQLRAYTGFWHPFLRPLVTHPRAVLGLRRRSRGSATARDPLR</sequence>